<sequence length="834" mass="92166">MGPLFKVVANLTSLEFLVGFYNAFKETIPDNISRMRSLAVVTIAENKLSGILPRSIFNISSLQLLQLTDNQLQGTIPENVGFTLPQLYCLDLGGNSFSGPFPISMLNLTSLEYINLSKNNFRGSIPFHLGHLKYLNLLDISYNNLIGDINFISTLVNCSILETLDVRGNHFTGIVPKVMANFSTTLTGLAIGNNPTTGVIPPGISHLINLKYLDMGFCGLTGTIPRDFGRLQKLENLVIQSNKLTGEIPNSFGNLTRLGRLYSDNNQLQGNIPPSLGNCVNLLVMDLSQNKLNGSLPSDLFVNTNFIQLDLSYNSFEGSLPLEISKQINLVLFGIFKNNLSGEIPDVFSNLASLEYLYMGHNFFHGPIPPSVASLKSLLIVDVSHNNLSGPVLEYLSTFPLTYLDLSHNNFEGRVPTKGIFANASAIFLADNSRLCGGIPELNLPKCVEKARRNKSMSRSFKAKIIIPIICSFIGVFSMVTCIWLYLKSRIKKRKSTSSAALVKEPFLKVSYGMLFKATDGFSPANVLGSGTFGSVFKGMLDERTVAVKVLNLQQRGGSKSFMAECEALRYIRHRNLVGILTVCSSQDYQRNDFKALVYEFMPNGSLDKWLYERGNPSLLQRVSIAIDVAQALNYLQCECETSIVHCDLKPSNILLDNDMVAYVADFGLAKVLGQPLHPKQSSSSLSGVRGTLGYVAPEYGLGGEASPEADLYSYGILLLELMTRKRPTDNMFKEDFNLHMYAKVALPDQVLQIVDSTLMEDVSDDVAGETEPRIQAMLQKKEECMMLVVNIGVACSSHMPHDRMKITEALSELLNARNMLCNPRLRRNLPRGK</sequence>
<protein>
    <submittedName>
        <fullName evidence="15">Receptor-like protein kinase At3g47110</fullName>
    </submittedName>
</protein>
<keyword evidence="3" id="KW-0808">Transferase</keyword>
<keyword evidence="2" id="KW-0433">Leucine-rich repeat</keyword>
<dbReference type="InterPro" id="IPR011009">
    <property type="entry name" value="Kinase-like_dom_sf"/>
</dbReference>
<evidence type="ECO:0000256" key="9">
    <source>
        <dbReference type="ARBA" id="ARBA00022989"/>
    </source>
</evidence>
<reference evidence="15" key="2">
    <citation type="submission" date="2025-08" db="UniProtKB">
        <authorList>
            <consortium name="RefSeq"/>
        </authorList>
    </citation>
    <scope>IDENTIFICATION</scope>
    <source>
        <tissue evidence="15">Leaf</tissue>
    </source>
</reference>
<dbReference type="SUPFAM" id="SSF56112">
    <property type="entry name" value="Protein kinase-like (PK-like)"/>
    <property type="match status" value="1"/>
</dbReference>
<evidence type="ECO:0000256" key="4">
    <source>
        <dbReference type="ARBA" id="ARBA00022692"/>
    </source>
</evidence>
<feature type="transmembrane region" description="Helical" evidence="12">
    <location>
        <begin position="465"/>
        <end position="487"/>
    </location>
</feature>
<reference evidence="14" key="1">
    <citation type="journal article" date="2021" name="Nat. Commun.">
        <title>Genomic analyses provide insights into spinach domestication and the genetic basis of agronomic traits.</title>
        <authorList>
            <person name="Cai X."/>
            <person name="Sun X."/>
            <person name="Xu C."/>
            <person name="Sun H."/>
            <person name="Wang X."/>
            <person name="Ge C."/>
            <person name="Zhang Z."/>
            <person name="Wang Q."/>
            <person name="Fei Z."/>
            <person name="Jiao C."/>
            <person name="Wang Q."/>
        </authorList>
    </citation>
    <scope>NUCLEOTIDE SEQUENCE [LARGE SCALE GENOMIC DNA]</scope>
    <source>
        <strain evidence="14">cv. Varoflay</strain>
    </source>
</reference>
<dbReference type="InterPro" id="IPR032675">
    <property type="entry name" value="LRR_dom_sf"/>
</dbReference>
<dbReference type="PANTHER" id="PTHR27008:SF596">
    <property type="entry name" value="OS02G0215500 PROTEIN"/>
    <property type="match status" value="1"/>
</dbReference>
<evidence type="ECO:0000256" key="3">
    <source>
        <dbReference type="ARBA" id="ARBA00022679"/>
    </source>
</evidence>
<evidence type="ECO:0000256" key="11">
    <source>
        <dbReference type="PROSITE-ProRule" id="PRU10141"/>
    </source>
</evidence>
<evidence type="ECO:0000256" key="1">
    <source>
        <dbReference type="ARBA" id="ARBA00004370"/>
    </source>
</evidence>
<dbReference type="Gene3D" id="3.80.10.10">
    <property type="entry name" value="Ribonuclease Inhibitor"/>
    <property type="match status" value="3"/>
</dbReference>
<dbReference type="Pfam" id="PF00560">
    <property type="entry name" value="LRR_1"/>
    <property type="match status" value="6"/>
</dbReference>
<gene>
    <name evidence="15" type="primary">LOC110797090</name>
</gene>
<proteinExistence type="predicted"/>
<keyword evidence="7" id="KW-0418">Kinase</keyword>
<dbReference type="RefSeq" id="XP_056687873.1">
    <property type="nucleotide sequence ID" value="XM_056831895.1"/>
</dbReference>
<evidence type="ECO:0000256" key="7">
    <source>
        <dbReference type="ARBA" id="ARBA00022777"/>
    </source>
</evidence>
<comment type="subcellular location">
    <subcellularLocation>
        <location evidence="1">Membrane</location>
    </subcellularLocation>
</comment>
<evidence type="ECO:0000256" key="6">
    <source>
        <dbReference type="ARBA" id="ARBA00022741"/>
    </source>
</evidence>
<keyword evidence="4 12" id="KW-0812">Transmembrane</keyword>
<evidence type="ECO:0000256" key="2">
    <source>
        <dbReference type="ARBA" id="ARBA00022614"/>
    </source>
</evidence>
<organism evidence="14 15">
    <name type="scientific">Spinacia oleracea</name>
    <name type="common">Spinach</name>
    <dbReference type="NCBI Taxonomy" id="3562"/>
    <lineage>
        <taxon>Eukaryota</taxon>
        <taxon>Viridiplantae</taxon>
        <taxon>Streptophyta</taxon>
        <taxon>Embryophyta</taxon>
        <taxon>Tracheophyta</taxon>
        <taxon>Spermatophyta</taxon>
        <taxon>Magnoliopsida</taxon>
        <taxon>eudicotyledons</taxon>
        <taxon>Gunneridae</taxon>
        <taxon>Pentapetalae</taxon>
        <taxon>Caryophyllales</taxon>
        <taxon>Chenopodiaceae</taxon>
        <taxon>Chenopodioideae</taxon>
        <taxon>Anserineae</taxon>
        <taxon>Spinacia</taxon>
    </lineage>
</organism>
<keyword evidence="9 12" id="KW-1133">Transmembrane helix</keyword>
<keyword evidence="10 12" id="KW-0472">Membrane</keyword>
<dbReference type="Gene3D" id="1.10.510.10">
    <property type="entry name" value="Transferase(Phosphotransferase) domain 1"/>
    <property type="match status" value="1"/>
</dbReference>
<name>A0ABM3QWY2_SPIOL</name>
<dbReference type="SMART" id="SM00220">
    <property type="entry name" value="S_TKc"/>
    <property type="match status" value="1"/>
</dbReference>
<dbReference type="InterPro" id="IPR017441">
    <property type="entry name" value="Protein_kinase_ATP_BS"/>
</dbReference>
<dbReference type="PROSITE" id="PS50011">
    <property type="entry name" value="PROTEIN_KINASE_DOM"/>
    <property type="match status" value="1"/>
</dbReference>
<feature type="domain" description="Protein kinase" evidence="13">
    <location>
        <begin position="522"/>
        <end position="826"/>
    </location>
</feature>
<dbReference type="Pfam" id="PF00069">
    <property type="entry name" value="Pkinase"/>
    <property type="match status" value="1"/>
</dbReference>
<dbReference type="PROSITE" id="PS00107">
    <property type="entry name" value="PROTEIN_KINASE_ATP"/>
    <property type="match status" value="1"/>
</dbReference>
<keyword evidence="6 11" id="KW-0547">Nucleotide-binding</keyword>
<keyword evidence="5" id="KW-0677">Repeat</keyword>
<keyword evidence="8 11" id="KW-0067">ATP-binding</keyword>
<evidence type="ECO:0000313" key="14">
    <source>
        <dbReference type="Proteomes" id="UP000813463"/>
    </source>
</evidence>
<accession>A0ABM3QWY2</accession>
<dbReference type="InterPro" id="IPR001611">
    <property type="entry name" value="Leu-rich_rpt"/>
</dbReference>
<dbReference type="PANTHER" id="PTHR27008">
    <property type="entry name" value="OS04G0122200 PROTEIN"/>
    <property type="match status" value="1"/>
</dbReference>
<feature type="binding site" evidence="11">
    <location>
        <position position="549"/>
    </location>
    <ligand>
        <name>ATP</name>
        <dbReference type="ChEBI" id="CHEBI:30616"/>
    </ligand>
</feature>
<dbReference type="Proteomes" id="UP000813463">
    <property type="component" value="Chromosome 6"/>
</dbReference>
<evidence type="ECO:0000256" key="8">
    <source>
        <dbReference type="ARBA" id="ARBA00022840"/>
    </source>
</evidence>
<dbReference type="GeneID" id="110797090"/>
<evidence type="ECO:0000256" key="12">
    <source>
        <dbReference type="SAM" id="Phobius"/>
    </source>
</evidence>
<dbReference type="InterPro" id="IPR008271">
    <property type="entry name" value="Ser/Thr_kinase_AS"/>
</dbReference>
<dbReference type="SUPFAM" id="SSF52058">
    <property type="entry name" value="L domain-like"/>
    <property type="match status" value="2"/>
</dbReference>
<evidence type="ECO:0000256" key="10">
    <source>
        <dbReference type="ARBA" id="ARBA00023136"/>
    </source>
</evidence>
<dbReference type="InterPro" id="IPR051809">
    <property type="entry name" value="Plant_receptor-like_S/T_kinase"/>
</dbReference>
<dbReference type="Gene3D" id="3.30.200.20">
    <property type="entry name" value="Phosphorylase Kinase, domain 1"/>
    <property type="match status" value="1"/>
</dbReference>
<dbReference type="InterPro" id="IPR000719">
    <property type="entry name" value="Prot_kinase_dom"/>
</dbReference>
<evidence type="ECO:0000259" key="13">
    <source>
        <dbReference type="PROSITE" id="PS50011"/>
    </source>
</evidence>
<keyword evidence="14" id="KW-1185">Reference proteome</keyword>
<evidence type="ECO:0000256" key="5">
    <source>
        <dbReference type="ARBA" id="ARBA00022737"/>
    </source>
</evidence>
<dbReference type="PROSITE" id="PS00108">
    <property type="entry name" value="PROTEIN_KINASE_ST"/>
    <property type="match status" value="1"/>
</dbReference>
<evidence type="ECO:0000313" key="15">
    <source>
        <dbReference type="RefSeq" id="XP_056687873.1"/>
    </source>
</evidence>